<evidence type="ECO:0000256" key="3">
    <source>
        <dbReference type="ARBA" id="ARBA00022722"/>
    </source>
</evidence>
<dbReference type="EMBL" id="BAABLF010000027">
    <property type="protein sequence ID" value="GAA5193865.1"/>
    <property type="molecule type" value="Genomic_DNA"/>
</dbReference>
<dbReference type="Gene3D" id="3.30.230.10">
    <property type="match status" value="1"/>
</dbReference>
<dbReference type="InterPro" id="IPR000100">
    <property type="entry name" value="RNase_P"/>
</dbReference>
<dbReference type="PANTHER" id="PTHR33992:SF1">
    <property type="entry name" value="RIBONUCLEASE P PROTEIN COMPONENT"/>
    <property type="match status" value="1"/>
</dbReference>
<evidence type="ECO:0000256" key="6">
    <source>
        <dbReference type="ARBA" id="ARBA00022884"/>
    </source>
</evidence>
<keyword evidence="3 7" id="KW-0540">Nuclease</keyword>
<accession>A0ABP9SER1</accession>
<keyword evidence="5 7" id="KW-0378">Hydrolase</keyword>
<dbReference type="SUPFAM" id="SSF54211">
    <property type="entry name" value="Ribosomal protein S5 domain 2-like"/>
    <property type="match status" value="1"/>
</dbReference>
<evidence type="ECO:0000313" key="9">
    <source>
        <dbReference type="EMBL" id="GAA5193865.1"/>
    </source>
</evidence>
<evidence type="ECO:0000256" key="5">
    <source>
        <dbReference type="ARBA" id="ARBA00022801"/>
    </source>
</evidence>
<dbReference type="HAMAP" id="MF_00227">
    <property type="entry name" value="RNase_P"/>
    <property type="match status" value="1"/>
</dbReference>
<evidence type="ECO:0000256" key="2">
    <source>
        <dbReference type="ARBA" id="ARBA00022694"/>
    </source>
</evidence>
<sequence>MQSASPVRYTFGRELRLLTPGDFKPVFANPVRSASPQLTLLALPNGLEHPRLGLTIAKKHVKKACQRNRIKRVVRDSFRLQQHALPPVDIVVIAKKGVDELDNAALHKLVNKLWRKLIRRCNES</sequence>
<evidence type="ECO:0000313" key="10">
    <source>
        <dbReference type="Proteomes" id="UP001501600"/>
    </source>
</evidence>
<dbReference type="PROSITE" id="PS00648">
    <property type="entry name" value="RIBONUCLEASE_P"/>
    <property type="match status" value="1"/>
</dbReference>
<comment type="function">
    <text evidence="1 7">RNaseP catalyzes the removal of the 5'-leader sequence from pre-tRNA to produce the mature 5'-terminus. It can also cleave other RNA substrates such as 4.5S RNA. The protein component plays an auxiliary but essential role in vivo by binding to the 5'-leader sequence and broadening the substrate specificity of the ribozyme.</text>
</comment>
<keyword evidence="6 7" id="KW-0694">RNA-binding</keyword>
<dbReference type="Pfam" id="PF00825">
    <property type="entry name" value="Ribonuclease_P"/>
    <property type="match status" value="1"/>
</dbReference>
<proteinExistence type="inferred from homology"/>
<keyword evidence="2 7" id="KW-0819">tRNA processing</keyword>
<evidence type="ECO:0000256" key="8">
    <source>
        <dbReference type="NCBIfam" id="TIGR00188"/>
    </source>
</evidence>
<keyword evidence="10" id="KW-1185">Reference proteome</keyword>
<comment type="similarity">
    <text evidence="7">Belongs to the RnpA family.</text>
</comment>
<comment type="catalytic activity">
    <reaction evidence="7">
        <text>Endonucleolytic cleavage of RNA, removing 5'-extranucleotides from tRNA precursor.</text>
        <dbReference type="EC" id="3.1.26.5"/>
    </reaction>
</comment>
<dbReference type="InterPro" id="IPR014721">
    <property type="entry name" value="Ribsml_uS5_D2-typ_fold_subgr"/>
</dbReference>
<organism evidence="9 10">
    <name type="scientific">Ferrimonas gelatinilytica</name>
    <dbReference type="NCBI Taxonomy" id="1255257"/>
    <lineage>
        <taxon>Bacteria</taxon>
        <taxon>Pseudomonadati</taxon>
        <taxon>Pseudomonadota</taxon>
        <taxon>Gammaproteobacteria</taxon>
        <taxon>Alteromonadales</taxon>
        <taxon>Ferrimonadaceae</taxon>
        <taxon>Ferrimonas</taxon>
    </lineage>
</organism>
<evidence type="ECO:0000256" key="1">
    <source>
        <dbReference type="ARBA" id="ARBA00002663"/>
    </source>
</evidence>
<dbReference type="InterPro" id="IPR020539">
    <property type="entry name" value="RNase_P_CS"/>
</dbReference>
<dbReference type="PANTHER" id="PTHR33992">
    <property type="entry name" value="RIBONUCLEASE P PROTEIN COMPONENT"/>
    <property type="match status" value="1"/>
</dbReference>
<dbReference type="NCBIfam" id="TIGR00188">
    <property type="entry name" value="rnpA"/>
    <property type="match status" value="1"/>
</dbReference>
<gene>
    <name evidence="7 9" type="primary">rnpA</name>
    <name evidence="9" type="ORF">GCM10025772_25650</name>
</gene>
<reference evidence="10" key="1">
    <citation type="journal article" date="2019" name="Int. J. Syst. Evol. Microbiol.">
        <title>The Global Catalogue of Microorganisms (GCM) 10K type strain sequencing project: providing services to taxonomists for standard genome sequencing and annotation.</title>
        <authorList>
            <consortium name="The Broad Institute Genomics Platform"/>
            <consortium name="The Broad Institute Genome Sequencing Center for Infectious Disease"/>
            <person name="Wu L."/>
            <person name="Ma J."/>
        </authorList>
    </citation>
    <scope>NUCLEOTIDE SEQUENCE [LARGE SCALE GENOMIC DNA]</scope>
    <source>
        <strain evidence="10">JCM 18720</strain>
    </source>
</reference>
<dbReference type="Proteomes" id="UP001501600">
    <property type="component" value="Unassembled WGS sequence"/>
</dbReference>
<evidence type="ECO:0000256" key="4">
    <source>
        <dbReference type="ARBA" id="ARBA00022759"/>
    </source>
</evidence>
<dbReference type="InterPro" id="IPR020568">
    <property type="entry name" value="Ribosomal_Su5_D2-typ_SF"/>
</dbReference>
<comment type="caution">
    <text evidence="9">The sequence shown here is derived from an EMBL/GenBank/DDBJ whole genome shotgun (WGS) entry which is preliminary data.</text>
</comment>
<keyword evidence="4 7" id="KW-0255">Endonuclease</keyword>
<dbReference type="EC" id="3.1.26.5" evidence="7 8"/>
<evidence type="ECO:0000256" key="7">
    <source>
        <dbReference type="HAMAP-Rule" id="MF_00227"/>
    </source>
</evidence>
<protein>
    <recommendedName>
        <fullName evidence="7 8">Ribonuclease P protein component</fullName>
        <shortName evidence="7">RNase P protein</shortName>
        <shortName evidence="7">RNaseP protein</shortName>
        <ecNumber evidence="7 8">3.1.26.5</ecNumber>
    </recommendedName>
    <alternativeName>
        <fullName evidence="7">Protein C5</fullName>
    </alternativeName>
</protein>
<dbReference type="RefSeq" id="WP_345317558.1">
    <property type="nucleotide sequence ID" value="NZ_BAABLF010000027.1"/>
</dbReference>
<name>A0ABP9SER1_9GAMM</name>
<comment type="subunit">
    <text evidence="7">Consists of a catalytic RNA component (M1 or rnpB) and a protein subunit.</text>
</comment>